<organism evidence="1 2">
    <name type="scientific">Acrocarpospora macrocephala</name>
    <dbReference type="NCBI Taxonomy" id="150177"/>
    <lineage>
        <taxon>Bacteria</taxon>
        <taxon>Bacillati</taxon>
        <taxon>Actinomycetota</taxon>
        <taxon>Actinomycetes</taxon>
        <taxon>Streptosporangiales</taxon>
        <taxon>Streptosporangiaceae</taxon>
        <taxon>Acrocarpospora</taxon>
    </lineage>
</organism>
<dbReference type="RefSeq" id="WP_155353249.1">
    <property type="nucleotide sequence ID" value="NZ_BAAAHL010000012.1"/>
</dbReference>
<dbReference type="OrthoDB" id="3530961at2"/>
<dbReference type="AlphaFoldDB" id="A0A5M3WK31"/>
<accession>A0A5M3WK31</accession>
<evidence type="ECO:0000313" key="2">
    <source>
        <dbReference type="Proteomes" id="UP000331127"/>
    </source>
</evidence>
<keyword evidence="2" id="KW-1185">Reference proteome</keyword>
<sequence length="113" mass="12594">MTNDRYDMITGLRDLADFLETNPNIPAPRNVTIHHFPARHADDEMCAEVDKVAALLGSEINRNDVPHGYYRTSVHFGPVEYTALAVLAHRRATYEAETSYFGCVTPDIPACAT</sequence>
<evidence type="ECO:0000313" key="1">
    <source>
        <dbReference type="EMBL" id="GES07551.1"/>
    </source>
</evidence>
<name>A0A5M3WK31_9ACTN</name>
<comment type="caution">
    <text evidence="1">The sequence shown here is derived from an EMBL/GenBank/DDBJ whole genome shotgun (WGS) entry which is preliminary data.</text>
</comment>
<reference evidence="1 2" key="1">
    <citation type="submission" date="2019-10" db="EMBL/GenBank/DDBJ databases">
        <title>Whole genome shotgun sequence of Acrocarpospora macrocephala NBRC 16266.</title>
        <authorList>
            <person name="Ichikawa N."/>
            <person name="Kimura A."/>
            <person name="Kitahashi Y."/>
            <person name="Komaki H."/>
            <person name="Oguchi A."/>
        </authorList>
    </citation>
    <scope>NUCLEOTIDE SEQUENCE [LARGE SCALE GENOMIC DNA]</scope>
    <source>
        <strain evidence="1 2">NBRC 16266</strain>
    </source>
</reference>
<dbReference type="Proteomes" id="UP000331127">
    <property type="component" value="Unassembled WGS sequence"/>
</dbReference>
<gene>
    <name evidence="1" type="ORF">Amac_011460</name>
</gene>
<proteinExistence type="predicted"/>
<dbReference type="EMBL" id="BLAE01000006">
    <property type="protein sequence ID" value="GES07551.1"/>
    <property type="molecule type" value="Genomic_DNA"/>
</dbReference>
<protein>
    <submittedName>
        <fullName evidence="1">Uncharacterized protein</fullName>
    </submittedName>
</protein>